<dbReference type="InterPro" id="IPR018060">
    <property type="entry name" value="HTH_AraC"/>
</dbReference>
<dbReference type="OrthoDB" id="6506763at2"/>
<keyword evidence="3" id="KW-0804">Transcription</keyword>
<dbReference type="PRINTS" id="PR00032">
    <property type="entry name" value="HTHARAC"/>
</dbReference>
<dbReference type="PROSITE" id="PS01124">
    <property type="entry name" value="HTH_ARAC_FAMILY_2"/>
    <property type="match status" value="1"/>
</dbReference>
<keyword evidence="2" id="KW-0238">DNA-binding</keyword>
<dbReference type="GO" id="GO:0000976">
    <property type="term" value="F:transcription cis-regulatory region binding"/>
    <property type="evidence" value="ECO:0007669"/>
    <property type="project" value="TreeGrafter"/>
</dbReference>
<dbReference type="PANTHER" id="PTHR47894">
    <property type="entry name" value="HTH-TYPE TRANSCRIPTIONAL REGULATOR GADX"/>
    <property type="match status" value="1"/>
</dbReference>
<dbReference type="GO" id="GO:0003700">
    <property type="term" value="F:DNA-binding transcription factor activity"/>
    <property type="evidence" value="ECO:0007669"/>
    <property type="project" value="InterPro"/>
</dbReference>
<protein>
    <submittedName>
        <fullName evidence="5">AraC family transcriptional regulator</fullName>
    </submittedName>
</protein>
<dbReference type="InterPro" id="IPR032687">
    <property type="entry name" value="AraC-type_N"/>
</dbReference>
<dbReference type="EMBL" id="LDSL01000028">
    <property type="protein sequence ID" value="KTT26399.1"/>
    <property type="molecule type" value="Genomic_DNA"/>
</dbReference>
<dbReference type="RefSeq" id="WP_058640675.1">
    <property type="nucleotide sequence ID" value="NZ_LDSL01000028.1"/>
</dbReference>
<dbReference type="SMART" id="SM00342">
    <property type="entry name" value="HTH_ARAC"/>
    <property type="match status" value="1"/>
</dbReference>
<organism evidence="5 6">
    <name type="scientific">Pseudacidovorax intermedius</name>
    <dbReference type="NCBI Taxonomy" id="433924"/>
    <lineage>
        <taxon>Bacteria</taxon>
        <taxon>Pseudomonadati</taxon>
        <taxon>Pseudomonadota</taxon>
        <taxon>Betaproteobacteria</taxon>
        <taxon>Burkholderiales</taxon>
        <taxon>Comamonadaceae</taxon>
        <taxon>Pseudacidovorax</taxon>
    </lineage>
</organism>
<evidence type="ECO:0000313" key="5">
    <source>
        <dbReference type="EMBL" id="KTT26399.1"/>
    </source>
</evidence>
<evidence type="ECO:0000256" key="2">
    <source>
        <dbReference type="ARBA" id="ARBA00023125"/>
    </source>
</evidence>
<accession>A0A147H8Y1</accession>
<dbReference type="SUPFAM" id="SSF46689">
    <property type="entry name" value="Homeodomain-like"/>
    <property type="match status" value="1"/>
</dbReference>
<sequence length="347" mass="38918">MPSPRFLKPQRAATPMAFVRAVVQGYARYGVDPGAALRAAQITPRELWRPDARVTAAQFEALNEHAMQELDDEALGWFGRRLPWGSHGLLCRASITAPDLGVAIKRWCRHHRLLVDDIALRLEVEGDVASVWIEERRDLGSFREFCLVSSLRFLHGFASWAIDSRLWLQAADFPFDAPPHADAYGLMFSGRIHFGAAQAGFQFDARYLALPLLRDEEALRAMLRRALPLTVLQYRRDRLLGQRVREVLRTHGAQASTAEGLAALLHISSRTLHRQLLAEGLSLQGLKDEVRQQQAMELLQRTARPVKQVALAVGFRNEKSFSRAFREWTGQSPGAFRAAAAQQKPGG</sequence>
<evidence type="ECO:0000256" key="3">
    <source>
        <dbReference type="ARBA" id="ARBA00023163"/>
    </source>
</evidence>
<dbReference type="PATRIC" id="fig|433924.3.peg.2575"/>
<dbReference type="InterPro" id="IPR020449">
    <property type="entry name" value="Tscrpt_reg_AraC-type_HTH"/>
</dbReference>
<keyword evidence="1" id="KW-0805">Transcription regulation</keyword>
<evidence type="ECO:0000259" key="4">
    <source>
        <dbReference type="PROSITE" id="PS01124"/>
    </source>
</evidence>
<dbReference type="Pfam" id="PF12625">
    <property type="entry name" value="Arabinose_bd"/>
    <property type="match status" value="1"/>
</dbReference>
<name>A0A147H8Y1_9BURK</name>
<evidence type="ECO:0000313" key="6">
    <source>
        <dbReference type="Proteomes" id="UP000072741"/>
    </source>
</evidence>
<gene>
    <name evidence="5" type="ORF">NS331_03775</name>
</gene>
<reference evidence="5 6" key="1">
    <citation type="journal article" date="2016" name="Front. Microbiol.">
        <title>Genomic Resource of Rice Seed Associated Bacteria.</title>
        <authorList>
            <person name="Midha S."/>
            <person name="Bansal K."/>
            <person name="Sharma S."/>
            <person name="Kumar N."/>
            <person name="Patil P.P."/>
            <person name="Chaudhry V."/>
            <person name="Patil P.B."/>
        </authorList>
    </citation>
    <scope>NUCLEOTIDE SEQUENCE [LARGE SCALE GENOMIC DNA]</scope>
    <source>
        <strain evidence="5 6">NS331</strain>
    </source>
</reference>
<dbReference type="Proteomes" id="UP000072741">
    <property type="component" value="Unassembled WGS sequence"/>
</dbReference>
<dbReference type="PANTHER" id="PTHR47894:SF1">
    <property type="entry name" value="HTH-TYPE TRANSCRIPTIONAL REGULATOR VQSM"/>
    <property type="match status" value="1"/>
</dbReference>
<dbReference type="AlphaFoldDB" id="A0A147H8Y1"/>
<dbReference type="GO" id="GO:0005829">
    <property type="term" value="C:cytosol"/>
    <property type="evidence" value="ECO:0007669"/>
    <property type="project" value="TreeGrafter"/>
</dbReference>
<feature type="domain" description="HTH araC/xylS-type" evidence="4">
    <location>
        <begin position="242"/>
        <end position="339"/>
    </location>
</feature>
<dbReference type="InterPro" id="IPR009057">
    <property type="entry name" value="Homeodomain-like_sf"/>
</dbReference>
<dbReference type="Pfam" id="PF12833">
    <property type="entry name" value="HTH_18"/>
    <property type="match status" value="1"/>
</dbReference>
<evidence type="ECO:0000256" key="1">
    <source>
        <dbReference type="ARBA" id="ARBA00023015"/>
    </source>
</evidence>
<comment type="caution">
    <text evidence="5">The sequence shown here is derived from an EMBL/GenBank/DDBJ whole genome shotgun (WGS) entry which is preliminary data.</text>
</comment>
<keyword evidence="6" id="KW-1185">Reference proteome</keyword>
<dbReference type="Gene3D" id="1.10.10.60">
    <property type="entry name" value="Homeodomain-like"/>
    <property type="match status" value="1"/>
</dbReference>
<proteinExistence type="predicted"/>